<protein>
    <recommendedName>
        <fullName evidence="4">Carrier domain-containing protein</fullName>
    </recommendedName>
</protein>
<dbReference type="Gene3D" id="3.40.50.720">
    <property type="entry name" value="NAD(P)-binding Rossmann-like Domain"/>
    <property type="match status" value="1"/>
</dbReference>
<gene>
    <name evidence="5" type="ORF">AMPC_00800</name>
</gene>
<dbReference type="InterPro" id="IPR036736">
    <property type="entry name" value="ACP-like_sf"/>
</dbReference>
<dbReference type="Gene3D" id="3.40.50.12780">
    <property type="entry name" value="N-terminal domain of ligase-like"/>
    <property type="match status" value="1"/>
</dbReference>
<dbReference type="Pfam" id="PF00550">
    <property type="entry name" value="PP-binding"/>
    <property type="match status" value="1"/>
</dbReference>
<feature type="domain" description="Carrier" evidence="4">
    <location>
        <begin position="1187"/>
        <end position="1265"/>
    </location>
</feature>
<dbReference type="PROSITE" id="PS50075">
    <property type="entry name" value="CARRIER"/>
    <property type="match status" value="1"/>
</dbReference>
<evidence type="ECO:0000256" key="3">
    <source>
        <dbReference type="SAM" id="MobiDB-lite"/>
    </source>
</evidence>
<dbReference type="InterPro" id="IPR042099">
    <property type="entry name" value="ANL_N_sf"/>
</dbReference>
<keyword evidence="1" id="KW-0596">Phosphopantetheine</keyword>
<dbReference type="InterPro" id="IPR020845">
    <property type="entry name" value="AMP-binding_CS"/>
</dbReference>
<dbReference type="InterPro" id="IPR036291">
    <property type="entry name" value="NAD(P)-bd_dom_sf"/>
</dbReference>
<evidence type="ECO:0000313" key="5">
    <source>
        <dbReference type="EMBL" id="BDG06967.1"/>
    </source>
</evidence>
<dbReference type="InterPro" id="IPR033640">
    <property type="entry name" value="FAR_C"/>
</dbReference>
<dbReference type="Proteomes" id="UP001162734">
    <property type="component" value="Chromosome"/>
</dbReference>
<dbReference type="Pfam" id="PF07993">
    <property type="entry name" value="NAD_binding_4"/>
    <property type="match status" value="1"/>
</dbReference>
<dbReference type="Gene3D" id="3.30.300.30">
    <property type="match status" value="1"/>
</dbReference>
<evidence type="ECO:0000256" key="2">
    <source>
        <dbReference type="ARBA" id="ARBA00022553"/>
    </source>
</evidence>
<keyword evidence="6" id="KW-1185">Reference proteome</keyword>
<dbReference type="InterPro" id="IPR013120">
    <property type="entry name" value="FAR_NAD-bd"/>
</dbReference>
<dbReference type="InterPro" id="IPR045851">
    <property type="entry name" value="AMP-bd_C_sf"/>
</dbReference>
<dbReference type="SUPFAM" id="SSF69593">
    <property type="entry name" value="Glycerol-3-phosphate (1)-acyltransferase"/>
    <property type="match status" value="1"/>
</dbReference>
<evidence type="ECO:0000256" key="1">
    <source>
        <dbReference type="ARBA" id="ARBA00022450"/>
    </source>
</evidence>
<sequence>MSDHRHLHGQGLRPPSPALPRSEGEGGTARHPLSPRGGDGREAGAAPLDVGAALRGRSLLLTGATGFVGKVTLSMLLHRYPEVGRIFVLVRPGTGGSAETRFFGKVAPSRPFDPLREAHGAGFERLLRDKCVPLAGDVTAPLLGLSEADLARLEGLGAVIHCAGLVDFNPSLDLALKVNVRGAGHAAELCRRTGAALLHVSTCYVAGNRDGVVFEDEPVQGYFPRREGVAARPKAPPLAAADFELQAELADCERRIARVRDEAEDRVNLSAFRAAAAERLRAEGRDPADEKALRLAVGREKRLWISQRLVDLGMDRARHWGWPNTYTFTKSLGEQEVAAAGVRAAIVRPSIVESALRYPFPGWNEGFTTSAPLAFVGLEGHRTFPAAEKLILDVVPVDLVAAGIIAVAADLLAAAPHASSPACLLPSPAPAGEVQGGGSPPLQVFHLATGDVNPLWMRRCVDLTGLYRRRFYKEREEGHRAWNELLSRFEPYPASRGHYEAFSAPALRRLARKASALVREGAPRWGAPRLSALAGRVADGLDEVEAQLARTEALWELYLPFVWENRYVFRCAGIRALRARLPEADRARLPWDPEQLDWRTYWLDVHMKGLEEWVFPGLEEESRKKVHAVKQPRDLLELLDAACDAWPRRVALRMSGAEKERFTFGELRAFAEQTARHLAAQGVAKGDRVLLACENRPEWAAAWFGIVRAGAVAVPVDAALTRAELETLAQAASARLALLSEEVSARLDAPAALGPARAVPLAAALGGADHPLPPRAVSPDDAASLIFTSGTTGAPKGVLLSHRNFTALVTRLAGIFDVGPGDGLLSVLPLHHTFEFACGLLTPLSRGAEVEYLDELTADTLGDALASGRVTAMIGVPALWSMLHRRITQELTARPGLAAEAARGLMKANAALRDELGVNLGKLLFWPVHHRLGGRLRILVSGGSALQPEVQRAFHELGFDLYEGYGLTEAAPVLAVSRPEDGARAGSVGRPLPGVELRIDAPDADGVGEVLARGPNVMLGYFRRGADEPEVDRALTAEVLEDGWLRTGDLGRLEPDGRLTLVGRKKDVIIDADGKNVHPDEVEELYRADGLLKELSVVGLPDGGGEKVALLAVPEYEGRDRDEVRRRVEAHLRQVSARLPFPKRVKVWHLVDEPLPRTSTRKVKRREVQAILRRLEAAAQKGRRVREQPGRGDGWLLELLAEVSRRPRGEVTPAARLAGDLGFDSLMHTELAAALEEAGVPAGIAEQAAQAETVGDLSRLVAGAAAGRREARGDEPAPEREGAPAELPVPPLVAALGRKLLAVGQQALYRDAYRLKVTGAAYVPCDRNFIVVANHASHLDMGLVKVALGDAGAKLAALAAKDYFFDTRWKRAYFENFTHLIPMERAGSVRRSLRAAEEALRRGLHLLVFPEGTRSRDGRMAPFKATAGWLALTCGVDVLPLYIHGTHEALPPGSVLPRRAQLEVRIGQPIPVAELRRRTAALPKGDAYKAATQVLEEAVRRLGGLPPAEASEVRPLPAPPPPAGEGEASGPLFSDQASSKRSPLSAAKAEPQLSPLSPRGGEGQGEGARPAAPLSAAPEDLP</sequence>
<keyword evidence="2" id="KW-0597">Phosphoprotein</keyword>
<dbReference type="CDD" id="cd09071">
    <property type="entry name" value="FAR_C"/>
    <property type="match status" value="1"/>
</dbReference>
<dbReference type="Pfam" id="PF01553">
    <property type="entry name" value="Acyltransferase"/>
    <property type="match status" value="1"/>
</dbReference>
<dbReference type="InterPro" id="IPR009081">
    <property type="entry name" value="PP-bd_ACP"/>
</dbReference>
<evidence type="ECO:0000313" key="6">
    <source>
        <dbReference type="Proteomes" id="UP001162734"/>
    </source>
</evidence>
<dbReference type="InterPro" id="IPR050237">
    <property type="entry name" value="ATP-dep_AMP-bd_enzyme"/>
</dbReference>
<dbReference type="CDD" id="cd07989">
    <property type="entry name" value="LPLAT_AGPAT-like"/>
    <property type="match status" value="1"/>
</dbReference>
<feature type="region of interest" description="Disordered" evidence="3">
    <location>
        <begin position="1"/>
        <end position="44"/>
    </location>
</feature>
<dbReference type="SUPFAM" id="SSF56801">
    <property type="entry name" value="Acetyl-CoA synthetase-like"/>
    <property type="match status" value="1"/>
</dbReference>
<dbReference type="SMART" id="SM00563">
    <property type="entry name" value="PlsC"/>
    <property type="match status" value="1"/>
</dbReference>
<reference evidence="6" key="1">
    <citation type="journal article" date="2022" name="Int. J. Syst. Evol. Microbiol.">
        <title>Anaeromyxobacter oryzae sp. nov., Anaeromyxobacter diazotrophicus sp. nov. and Anaeromyxobacter paludicola sp. nov., isolated from paddy soils.</title>
        <authorList>
            <person name="Itoh H."/>
            <person name="Xu Z."/>
            <person name="Mise K."/>
            <person name="Masuda Y."/>
            <person name="Ushijima N."/>
            <person name="Hayakawa C."/>
            <person name="Shiratori Y."/>
            <person name="Senoo K."/>
        </authorList>
    </citation>
    <scope>NUCLEOTIDE SEQUENCE [LARGE SCALE GENOMIC DNA]</scope>
    <source>
        <strain evidence="6">Red630</strain>
    </source>
</reference>
<dbReference type="SUPFAM" id="SSF51735">
    <property type="entry name" value="NAD(P)-binding Rossmann-fold domains"/>
    <property type="match status" value="1"/>
</dbReference>
<dbReference type="PROSITE" id="PS00455">
    <property type="entry name" value="AMP_BINDING"/>
    <property type="match status" value="1"/>
</dbReference>
<feature type="region of interest" description="Disordered" evidence="3">
    <location>
        <begin position="1506"/>
        <end position="1582"/>
    </location>
</feature>
<dbReference type="InterPro" id="IPR000873">
    <property type="entry name" value="AMP-dep_synth/lig_dom"/>
</dbReference>
<dbReference type="RefSeq" id="WP_248343546.1">
    <property type="nucleotide sequence ID" value="NZ_AP025592.1"/>
</dbReference>
<dbReference type="EMBL" id="AP025592">
    <property type="protein sequence ID" value="BDG06967.1"/>
    <property type="molecule type" value="Genomic_DNA"/>
</dbReference>
<dbReference type="InterPro" id="IPR002123">
    <property type="entry name" value="Plipid/glycerol_acylTrfase"/>
</dbReference>
<dbReference type="PANTHER" id="PTHR43767:SF1">
    <property type="entry name" value="NONRIBOSOMAL PEPTIDE SYNTHASE PES1 (EUROFUNG)-RELATED"/>
    <property type="match status" value="1"/>
</dbReference>
<dbReference type="PANTHER" id="PTHR43767">
    <property type="entry name" value="LONG-CHAIN-FATTY-ACID--COA LIGASE"/>
    <property type="match status" value="1"/>
</dbReference>
<dbReference type="SUPFAM" id="SSF47336">
    <property type="entry name" value="ACP-like"/>
    <property type="match status" value="1"/>
</dbReference>
<organism evidence="5 6">
    <name type="scientific">Anaeromyxobacter paludicola</name>
    <dbReference type="NCBI Taxonomy" id="2918171"/>
    <lineage>
        <taxon>Bacteria</taxon>
        <taxon>Pseudomonadati</taxon>
        <taxon>Myxococcota</taxon>
        <taxon>Myxococcia</taxon>
        <taxon>Myxococcales</taxon>
        <taxon>Cystobacterineae</taxon>
        <taxon>Anaeromyxobacteraceae</taxon>
        <taxon>Anaeromyxobacter</taxon>
    </lineage>
</organism>
<accession>A0ABM7X564</accession>
<dbReference type="Pfam" id="PF00501">
    <property type="entry name" value="AMP-binding"/>
    <property type="match status" value="1"/>
</dbReference>
<evidence type="ECO:0000259" key="4">
    <source>
        <dbReference type="PROSITE" id="PS50075"/>
    </source>
</evidence>
<name>A0ABM7X564_9BACT</name>
<proteinExistence type="predicted"/>
<dbReference type="Gene3D" id="1.10.1200.10">
    <property type="entry name" value="ACP-like"/>
    <property type="match status" value="1"/>
</dbReference>
<feature type="compositionally biased region" description="Basic and acidic residues" evidence="3">
    <location>
        <begin position="1267"/>
        <end position="1283"/>
    </location>
</feature>
<feature type="region of interest" description="Disordered" evidence="3">
    <location>
        <begin position="1265"/>
        <end position="1285"/>
    </location>
</feature>